<sequence>MVSALSVAAVATREGKVPSALEVAPDLSPRRVPHSRGASRLKRSPGKLSAADALSLLAILDSRDPYSAAAGGPLSEYGPNDVLPYSPSSSMAMANQATQDIPLSLALAQLLAERNSLGGGGGGGPLLSPYGDLGNGDDDGGDGQWMNSWTEPGVDYMGFPMDVGAGRLNGGYGIGKPSKIDLSDKKTDLRRHLSQGQSRRVLPYAAQDVAEKFYLLGITALRINLPKEEMALRAMACSSMKICRIEDVTSIPSDSTRHCSLDFPQLAVVT</sequence>
<dbReference type="STRING" id="7176.B0W0C3"/>
<evidence type="ECO:0000256" key="1">
    <source>
        <dbReference type="ARBA" id="ARBA00006194"/>
    </source>
</evidence>
<dbReference type="VEuPathDB" id="VectorBase:CQUJHB014034"/>
<dbReference type="VEuPathDB" id="VectorBase:CPIJ000487"/>
<dbReference type="InParanoid" id="B0W0C3"/>
<dbReference type="OrthoDB" id="1677536at2759"/>
<dbReference type="PROSITE" id="PS00054">
    <property type="entry name" value="RIBOSOMAL_S11"/>
    <property type="match status" value="1"/>
</dbReference>
<dbReference type="Gene3D" id="3.30.420.80">
    <property type="entry name" value="Ribosomal protein S11"/>
    <property type="match status" value="1"/>
</dbReference>
<dbReference type="InterPro" id="IPR001971">
    <property type="entry name" value="Ribosomal_uS11"/>
</dbReference>
<dbReference type="Pfam" id="PF00411">
    <property type="entry name" value="Ribosomal_S11"/>
    <property type="match status" value="1"/>
</dbReference>
<dbReference type="eggNOG" id="ENOG502T8HM">
    <property type="taxonomic scope" value="Eukaryota"/>
</dbReference>
<name>B0W0C3_CULQU</name>
<keyword evidence="3 4" id="KW-0687">Ribonucleoprotein</keyword>
<accession>B0W0C3</accession>
<feature type="region of interest" description="Disordered" evidence="5">
    <location>
        <begin position="128"/>
        <end position="147"/>
    </location>
</feature>
<proteinExistence type="inferred from homology"/>
<dbReference type="InterPro" id="IPR036967">
    <property type="entry name" value="Ribosomal_uS11_sf"/>
</dbReference>
<dbReference type="GO" id="GO:1990904">
    <property type="term" value="C:ribonucleoprotein complex"/>
    <property type="evidence" value="ECO:0007669"/>
    <property type="project" value="UniProtKB-KW"/>
</dbReference>
<dbReference type="AlphaFoldDB" id="B0W0C3"/>
<evidence type="ECO:0000256" key="3">
    <source>
        <dbReference type="ARBA" id="ARBA00023274"/>
    </source>
</evidence>
<keyword evidence="2 4" id="KW-0689">Ribosomal protein</keyword>
<gene>
    <name evidence="6" type="ORF">CpipJ_CPIJ000487</name>
</gene>
<dbReference type="KEGG" id="cqu:CpipJ_CPIJ000487"/>
<evidence type="ECO:0000256" key="5">
    <source>
        <dbReference type="SAM" id="MobiDB-lite"/>
    </source>
</evidence>
<dbReference type="GO" id="GO:0006412">
    <property type="term" value="P:translation"/>
    <property type="evidence" value="ECO:0007669"/>
    <property type="project" value="InterPro"/>
</dbReference>
<evidence type="ECO:0000256" key="4">
    <source>
        <dbReference type="RuleBase" id="RU003629"/>
    </source>
</evidence>
<reference evidence="6" key="1">
    <citation type="submission" date="2007-03" db="EMBL/GenBank/DDBJ databases">
        <title>Annotation of Culex pipiens quinquefasciatus.</title>
        <authorList>
            <consortium name="The Broad Institute Genome Sequencing Platform"/>
            <person name="Atkinson P.W."/>
            <person name="Hemingway J."/>
            <person name="Christensen B.M."/>
            <person name="Higgs S."/>
            <person name="Kodira C."/>
            <person name="Hannick L."/>
            <person name="Megy K."/>
            <person name="O'Leary S."/>
            <person name="Pearson M."/>
            <person name="Haas B.J."/>
            <person name="Mauceli E."/>
            <person name="Wortman J.R."/>
            <person name="Lee N.H."/>
            <person name="Guigo R."/>
            <person name="Stanke M."/>
            <person name="Alvarado L."/>
            <person name="Amedeo P."/>
            <person name="Antoine C.H."/>
            <person name="Arensburger P."/>
            <person name="Bidwell S.L."/>
            <person name="Crawford M."/>
            <person name="Camaro F."/>
            <person name="Devon K."/>
            <person name="Engels R."/>
            <person name="Hammond M."/>
            <person name="Howarth C."/>
            <person name="Koehrsen M."/>
            <person name="Lawson D."/>
            <person name="Montgomery P."/>
            <person name="Nene V."/>
            <person name="Nusbaum C."/>
            <person name="Puiu D."/>
            <person name="Romero-Severson J."/>
            <person name="Severson D.W."/>
            <person name="Shumway M."/>
            <person name="Sisk P."/>
            <person name="Stolte C."/>
            <person name="Zeng Q."/>
            <person name="Eisenstadt E."/>
            <person name="Fraser-Liggett C."/>
            <person name="Strausberg R."/>
            <person name="Galagan J."/>
            <person name="Birren B."/>
            <person name="Collins F.H."/>
        </authorList>
    </citation>
    <scope>NUCLEOTIDE SEQUENCE [LARGE SCALE GENOMIC DNA]</scope>
    <source>
        <strain evidence="6">JHB</strain>
    </source>
</reference>
<dbReference type="GO" id="GO:0003735">
    <property type="term" value="F:structural constituent of ribosome"/>
    <property type="evidence" value="ECO:0007669"/>
    <property type="project" value="InterPro"/>
</dbReference>
<comment type="similarity">
    <text evidence="1 4">Belongs to the universal ribosomal protein uS11 family.</text>
</comment>
<dbReference type="SUPFAM" id="SSF53137">
    <property type="entry name" value="Translational machinery components"/>
    <property type="match status" value="1"/>
</dbReference>
<evidence type="ECO:0000256" key="2">
    <source>
        <dbReference type="ARBA" id="ARBA00022980"/>
    </source>
</evidence>
<organism>
    <name type="scientific">Culex quinquefasciatus</name>
    <name type="common">Southern house mosquito</name>
    <name type="synonym">Culex pungens</name>
    <dbReference type="NCBI Taxonomy" id="7176"/>
    <lineage>
        <taxon>Eukaryota</taxon>
        <taxon>Metazoa</taxon>
        <taxon>Ecdysozoa</taxon>
        <taxon>Arthropoda</taxon>
        <taxon>Hexapoda</taxon>
        <taxon>Insecta</taxon>
        <taxon>Pterygota</taxon>
        <taxon>Neoptera</taxon>
        <taxon>Endopterygota</taxon>
        <taxon>Diptera</taxon>
        <taxon>Nematocera</taxon>
        <taxon>Culicoidea</taxon>
        <taxon>Culicidae</taxon>
        <taxon>Culicinae</taxon>
        <taxon>Culicini</taxon>
        <taxon>Culex</taxon>
        <taxon>Culex</taxon>
    </lineage>
</organism>
<evidence type="ECO:0000313" key="6">
    <source>
        <dbReference type="EMBL" id="EDS39662.1"/>
    </source>
</evidence>
<dbReference type="EMBL" id="DS231817">
    <property type="protein sequence ID" value="EDS39662.1"/>
    <property type="molecule type" value="Genomic_DNA"/>
</dbReference>
<protein>
    <submittedName>
        <fullName evidence="6">Uncharacterized protein</fullName>
    </submittedName>
</protein>
<dbReference type="GO" id="GO:0005840">
    <property type="term" value="C:ribosome"/>
    <property type="evidence" value="ECO:0007669"/>
    <property type="project" value="UniProtKB-KW"/>
</dbReference>
<dbReference type="InterPro" id="IPR018102">
    <property type="entry name" value="Ribosomal_uS11_CS"/>
</dbReference>